<evidence type="ECO:0000256" key="1">
    <source>
        <dbReference type="ARBA" id="ARBA00023016"/>
    </source>
</evidence>
<dbReference type="GO" id="GO:0005737">
    <property type="term" value="C:cytoplasm"/>
    <property type="evidence" value="ECO:0007669"/>
    <property type="project" value="TreeGrafter"/>
</dbReference>
<proteinExistence type="inferred from homology"/>
<dbReference type="GO" id="GO:0005634">
    <property type="term" value="C:nucleus"/>
    <property type="evidence" value="ECO:0007669"/>
    <property type="project" value="TreeGrafter"/>
</dbReference>
<dbReference type="AlphaFoldDB" id="A0A915LW59"/>
<dbReference type="WBParaSite" id="scaffold1966_cov305.g3958">
    <property type="protein sequence ID" value="scaffold1966_cov305.g3958"/>
    <property type="gene ID" value="scaffold1966_cov305.g3958"/>
</dbReference>
<dbReference type="PANTHER" id="PTHR45640">
    <property type="entry name" value="HEAT SHOCK PROTEIN HSP-12.2-RELATED"/>
    <property type="match status" value="1"/>
</dbReference>
<dbReference type="GO" id="GO:0009408">
    <property type="term" value="P:response to heat"/>
    <property type="evidence" value="ECO:0007669"/>
    <property type="project" value="TreeGrafter"/>
</dbReference>
<comment type="similarity">
    <text evidence="2 3">Belongs to the small heat shock protein (HSP20) family.</text>
</comment>
<dbReference type="Pfam" id="PF00011">
    <property type="entry name" value="HSP20"/>
    <property type="match status" value="1"/>
</dbReference>
<accession>A0A915LW59</accession>
<dbReference type="GO" id="GO:0051082">
    <property type="term" value="F:unfolded protein binding"/>
    <property type="evidence" value="ECO:0007669"/>
    <property type="project" value="TreeGrafter"/>
</dbReference>
<dbReference type="InterPro" id="IPR001436">
    <property type="entry name" value="Alpha-crystallin/sHSP_animal"/>
</dbReference>
<dbReference type="InterPro" id="IPR002068">
    <property type="entry name" value="A-crystallin/Hsp20_dom"/>
</dbReference>
<dbReference type="InterPro" id="IPR008978">
    <property type="entry name" value="HSP20-like_chaperone"/>
</dbReference>
<dbReference type="CDD" id="cd06526">
    <property type="entry name" value="metazoan_ACD"/>
    <property type="match status" value="1"/>
</dbReference>
<protein>
    <submittedName>
        <fullName evidence="6">SHSP domain-containing protein</fullName>
    </submittedName>
</protein>
<dbReference type="Gene3D" id="2.60.40.790">
    <property type="match status" value="1"/>
</dbReference>
<organism evidence="5 6">
    <name type="scientific">Meloidogyne javanica</name>
    <name type="common">Root-knot nematode worm</name>
    <dbReference type="NCBI Taxonomy" id="6303"/>
    <lineage>
        <taxon>Eukaryota</taxon>
        <taxon>Metazoa</taxon>
        <taxon>Ecdysozoa</taxon>
        <taxon>Nematoda</taxon>
        <taxon>Chromadorea</taxon>
        <taxon>Rhabditida</taxon>
        <taxon>Tylenchina</taxon>
        <taxon>Tylenchomorpha</taxon>
        <taxon>Tylenchoidea</taxon>
        <taxon>Meloidogynidae</taxon>
        <taxon>Meloidogyninae</taxon>
        <taxon>Meloidogyne</taxon>
        <taxon>Meloidogyne incognita group</taxon>
    </lineage>
</organism>
<keyword evidence="5" id="KW-1185">Reference proteome</keyword>
<reference evidence="6" key="1">
    <citation type="submission" date="2022-11" db="UniProtKB">
        <authorList>
            <consortium name="WormBaseParasite"/>
        </authorList>
    </citation>
    <scope>IDENTIFICATION</scope>
</reference>
<evidence type="ECO:0000256" key="2">
    <source>
        <dbReference type="PROSITE-ProRule" id="PRU00285"/>
    </source>
</evidence>
<dbReference type="Proteomes" id="UP000887561">
    <property type="component" value="Unplaced"/>
</dbReference>
<dbReference type="PROSITE" id="PS01031">
    <property type="entry name" value="SHSP"/>
    <property type="match status" value="1"/>
</dbReference>
<dbReference type="PANTHER" id="PTHR45640:SF13">
    <property type="entry name" value="HEAT SHOCK PROTEIN 22-RELATED"/>
    <property type="match status" value="1"/>
</dbReference>
<keyword evidence="1" id="KW-0346">Stress response</keyword>
<dbReference type="PRINTS" id="PR00299">
    <property type="entry name" value="ACRYSTALLIN"/>
</dbReference>
<evidence type="ECO:0000256" key="3">
    <source>
        <dbReference type="RuleBase" id="RU003616"/>
    </source>
</evidence>
<dbReference type="SUPFAM" id="SSF49764">
    <property type="entry name" value="HSP20-like chaperones"/>
    <property type="match status" value="1"/>
</dbReference>
<sequence>MREKRVKRGKEFKELPFVIKGKSTFERKVVEETVPRLLSSSPLHTIKSTMSGFGSPGDLGLGSTSFVQPHNYQFGTATSGSFQSSDDYLSVSMDVSAFAPEDLKVSIVGNQLVVEGKHGEKSDALGSIERHFIRKFTLPRNAHPDLVQSNLTADGHLTVTASAPKIKETSPGRTIPIKIVNTNTTGSSFGQQQQPSTCKN</sequence>
<name>A0A915LW59_MELJA</name>
<evidence type="ECO:0000259" key="4">
    <source>
        <dbReference type="PROSITE" id="PS01031"/>
    </source>
</evidence>
<dbReference type="GO" id="GO:0042026">
    <property type="term" value="P:protein refolding"/>
    <property type="evidence" value="ECO:0007669"/>
    <property type="project" value="TreeGrafter"/>
</dbReference>
<evidence type="ECO:0000313" key="6">
    <source>
        <dbReference type="WBParaSite" id="scaffold1966_cov305.g3958"/>
    </source>
</evidence>
<evidence type="ECO:0000313" key="5">
    <source>
        <dbReference type="Proteomes" id="UP000887561"/>
    </source>
</evidence>
<feature type="domain" description="SHSP" evidence="4">
    <location>
        <begin position="71"/>
        <end position="180"/>
    </location>
</feature>